<evidence type="ECO:0000313" key="3">
    <source>
        <dbReference type="Proteomes" id="UP001066276"/>
    </source>
</evidence>
<dbReference type="AlphaFoldDB" id="A0AAV7R089"/>
<dbReference type="EMBL" id="JANPWB010000010">
    <property type="protein sequence ID" value="KAJ1144664.1"/>
    <property type="molecule type" value="Genomic_DNA"/>
</dbReference>
<protein>
    <submittedName>
        <fullName evidence="2">Uncharacterized protein</fullName>
    </submittedName>
</protein>
<feature type="compositionally biased region" description="Basic residues" evidence="1">
    <location>
        <begin position="20"/>
        <end position="31"/>
    </location>
</feature>
<name>A0AAV7R089_PLEWA</name>
<evidence type="ECO:0000313" key="2">
    <source>
        <dbReference type="EMBL" id="KAJ1144664.1"/>
    </source>
</evidence>
<comment type="caution">
    <text evidence="2">The sequence shown here is derived from an EMBL/GenBank/DDBJ whole genome shotgun (WGS) entry which is preliminary data.</text>
</comment>
<organism evidence="2 3">
    <name type="scientific">Pleurodeles waltl</name>
    <name type="common">Iberian ribbed newt</name>
    <dbReference type="NCBI Taxonomy" id="8319"/>
    <lineage>
        <taxon>Eukaryota</taxon>
        <taxon>Metazoa</taxon>
        <taxon>Chordata</taxon>
        <taxon>Craniata</taxon>
        <taxon>Vertebrata</taxon>
        <taxon>Euteleostomi</taxon>
        <taxon>Amphibia</taxon>
        <taxon>Batrachia</taxon>
        <taxon>Caudata</taxon>
        <taxon>Salamandroidea</taxon>
        <taxon>Salamandridae</taxon>
        <taxon>Pleurodelinae</taxon>
        <taxon>Pleurodeles</taxon>
    </lineage>
</organism>
<accession>A0AAV7R089</accession>
<feature type="region of interest" description="Disordered" evidence="1">
    <location>
        <begin position="1"/>
        <end position="89"/>
    </location>
</feature>
<proteinExistence type="predicted"/>
<sequence>MEDWGRNGRRAPFPEPPLGNRRRRCGPRRGLKPWPRVTATGAHGRPPTIIKSGIKGRHREEDWGRIGDAVPSPSAQQRADEDVEACGEA</sequence>
<evidence type="ECO:0000256" key="1">
    <source>
        <dbReference type="SAM" id="MobiDB-lite"/>
    </source>
</evidence>
<gene>
    <name evidence="2" type="ORF">NDU88_010961</name>
</gene>
<keyword evidence="3" id="KW-1185">Reference proteome</keyword>
<reference evidence="2" key="1">
    <citation type="journal article" date="2022" name="bioRxiv">
        <title>Sequencing and chromosome-scale assembly of the giantPleurodeles waltlgenome.</title>
        <authorList>
            <person name="Brown T."/>
            <person name="Elewa A."/>
            <person name="Iarovenko S."/>
            <person name="Subramanian E."/>
            <person name="Araus A.J."/>
            <person name="Petzold A."/>
            <person name="Susuki M."/>
            <person name="Suzuki K.-i.T."/>
            <person name="Hayashi T."/>
            <person name="Toyoda A."/>
            <person name="Oliveira C."/>
            <person name="Osipova E."/>
            <person name="Leigh N.D."/>
            <person name="Simon A."/>
            <person name="Yun M.H."/>
        </authorList>
    </citation>
    <scope>NUCLEOTIDE SEQUENCE</scope>
    <source>
        <strain evidence="2">20211129_DDA</strain>
        <tissue evidence="2">Liver</tissue>
    </source>
</reference>
<dbReference type="Proteomes" id="UP001066276">
    <property type="component" value="Chromosome 6"/>
</dbReference>